<evidence type="ECO:0000256" key="7">
    <source>
        <dbReference type="ARBA" id="ARBA00022833"/>
    </source>
</evidence>
<dbReference type="SMART" id="SM00898">
    <property type="entry name" value="Fapy_DNA_glyco"/>
    <property type="match status" value="1"/>
</dbReference>
<dbReference type="STRING" id="286115.A0A507BZM7"/>
<evidence type="ECO:0000256" key="13">
    <source>
        <dbReference type="SAM" id="MobiDB-lite"/>
    </source>
</evidence>
<keyword evidence="7" id="KW-0862">Zinc</keyword>
<dbReference type="GO" id="GO:0005634">
    <property type="term" value="C:nucleus"/>
    <property type="evidence" value="ECO:0007669"/>
    <property type="project" value="TreeGrafter"/>
</dbReference>
<evidence type="ECO:0000256" key="11">
    <source>
        <dbReference type="ARBA" id="ARBA00023268"/>
    </source>
</evidence>
<protein>
    <recommendedName>
        <fullName evidence="14">Formamidopyrimidine-DNA glycosylase catalytic domain-containing protein</fullName>
    </recommendedName>
</protein>
<feature type="region of interest" description="Disordered" evidence="13">
    <location>
        <begin position="667"/>
        <end position="695"/>
    </location>
</feature>
<dbReference type="InterPro" id="IPR035937">
    <property type="entry name" value="FPG_N"/>
</dbReference>
<dbReference type="GO" id="GO:0016829">
    <property type="term" value="F:lyase activity"/>
    <property type="evidence" value="ECO:0007669"/>
    <property type="project" value="UniProtKB-KW"/>
</dbReference>
<sequence>MPELPEVERARRMMHETTIGKRINDVQSVADEKVFDGVTHAEFGNALVGKKVMTTGRHGKCFWITMESPPHPVMHLGMSGSVVIKGQKGPDFMDFKSDTSGQWPPRYHKFVLVFDDGAEIAFTDPRRFGRVRLVQDVYSEHPVAELAPDAYTNPPCLSVLTAECKKRTLPIKSFLLDQNAVVAGIGNYLIDEILYHAHVHPGQPANTLTSAEIQTISEKMAYVLKTAIGVNADYSQFPKDWLFFHRWEKRKRICGSTSKGEKIIWETVGGRTSAIVPAVQNLRKGKPEVEGGECADVAVDDAKVQRKRKKSAIRKITETHEVDTGRMGENEEDYVAEVKQPSRATRKRRDGMVLVASEVVASDVADDSVLVRSNRRKTVKIKSADADASVTRSSVRLRGCKHSICFGCLQQILASAYCKGVCPLCRYRVLNFIRRNAKNPGAMIHQDLAARIAQKRAEGTGSTSRPATPTSTYCWVLRNRIVNTTEPPLPKKRRMPDVTSDEGDELGDGCGGSSATKRRTVGGGVHRYKPSNAAGVSEPGCSNRHVITATSSTESTSLATVSNARKRQMNPSIVTLFFLCTITPQPPTTIIIDAYCNNRYEYSLTLVVIRMLLVLSAVIVILSPSMHFSGTSVSLVAITILGTSSVLAQPGGMGGPGSMMMSPGMMGPQQEPTGAGMHVSQAPDNGAPPSGPEGEGMHVAGGYGGGYGYTPYAYALGSNTNNFGLARKRYGVSNNAFGGTYYGSGLGNFANSGPYSGYGSLYGQNTQAFGLKDTIGNGRYYNARPGFPFPSLHRDLLNRVKCRVCLQSFVSTLDAPFTSDDEK</sequence>
<dbReference type="VEuPathDB" id="FungiDB:SeMB42_g07357"/>
<keyword evidence="11" id="KW-0511">Multifunctional enzyme</keyword>
<dbReference type="InterPro" id="IPR017907">
    <property type="entry name" value="Znf_RING_CS"/>
</dbReference>
<keyword evidence="9" id="KW-0234">DNA repair</keyword>
<keyword evidence="8" id="KW-0238">DNA-binding</keyword>
<evidence type="ECO:0000256" key="6">
    <source>
        <dbReference type="ARBA" id="ARBA00022801"/>
    </source>
</evidence>
<dbReference type="EMBL" id="QEAN01000507">
    <property type="protein sequence ID" value="TPX34257.1"/>
    <property type="molecule type" value="Genomic_DNA"/>
</dbReference>
<evidence type="ECO:0000313" key="16">
    <source>
        <dbReference type="Proteomes" id="UP000317494"/>
    </source>
</evidence>
<feature type="domain" description="Formamidopyrimidine-DNA glycosylase catalytic" evidence="14">
    <location>
        <begin position="2"/>
        <end position="129"/>
    </location>
</feature>
<proteinExistence type="inferred from homology"/>
<dbReference type="SUPFAM" id="SSF46946">
    <property type="entry name" value="S13-like H2TH domain"/>
    <property type="match status" value="1"/>
</dbReference>
<dbReference type="Gene3D" id="3.20.190.10">
    <property type="entry name" value="MutM-like, N-terminal"/>
    <property type="match status" value="1"/>
</dbReference>
<dbReference type="GO" id="GO:0003906">
    <property type="term" value="F:DNA-(apurinic or apyrimidinic site) endonuclease activity"/>
    <property type="evidence" value="ECO:0007669"/>
    <property type="project" value="InterPro"/>
</dbReference>
<dbReference type="GO" id="GO:0008270">
    <property type="term" value="F:zinc ion binding"/>
    <property type="evidence" value="ECO:0007669"/>
    <property type="project" value="UniProtKB-KW"/>
</dbReference>
<feature type="region of interest" description="Disordered" evidence="13">
    <location>
        <begin position="485"/>
        <end position="543"/>
    </location>
</feature>
<keyword evidence="3" id="KW-0479">Metal-binding</keyword>
<evidence type="ECO:0000256" key="10">
    <source>
        <dbReference type="ARBA" id="ARBA00023239"/>
    </source>
</evidence>
<evidence type="ECO:0000256" key="4">
    <source>
        <dbReference type="ARBA" id="ARBA00022763"/>
    </source>
</evidence>
<evidence type="ECO:0000256" key="5">
    <source>
        <dbReference type="ARBA" id="ARBA00022771"/>
    </source>
</evidence>
<keyword evidence="16" id="KW-1185">Reference proteome</keyword>
<keyword evidence="4" id="KW-0227">DNA damage</keyword>
<gene>
    <name evidence="15" type="ORF">SeMB42_g07357</name>
</gene>
<evidence type="ECO:0000313" key="15">
    <source>
        <dbReference type="EMBL" id="TPX34257.1"/>
    </source>
</evidence>
<evidence type="ECO:0000256" key="3">
    <source>
        <dbReference type="ARBA" id="ARBA00022723"/>
    </source>
</evidence>
<dbReference type="PROSITE" id="PS51068">
    <property type="entry name" value="FPG_CAT"/>
    <property type="match status" value="1"/>
</dbReference>
<dbReference type="GO" id="GO:0006284">
    <property type="term" value="P:base-excision repair"/>
    <property type="evidence" value="ECO:0007669"/>
    <property type="project" value="InterPro"/>
</dbReference>
<dbReference type="Pfam" id="PF01149">
    <property type="entry name" value="Fapy_DNA_glyco"/>
    <property type="match status" value="1"/>
</dbReference>
<evidence type="ECO:0000259" key="14">
    <source>
        <dbReference type="PROSITE" id="PS51068"/>
    </source>
</evidence>
<keyword evidence="6" id="KW-0378">Hydrolase</keyword>
<evidence type="ECO:0000256" key="9">
    <source>
        <dbReference type="ARBA" id="ARBA00023204"/>
    </source>
</evidence>
<organism evidence="15 16">
    <name type="scientific">Synchytrium endobioticum</name>
    <dbReference type="NCBI Taxonomy" id="286115"/>
    <lineage>
        <taxon>Eukaryota</taxon>
        <taxon>Fungi</taxon>
        <taxon>Fungi incertae sedis</taxon>
        <taxon>Chytridiomycota</taxon>
        <taxon>Chytridiomycota incertae sedis</taxon>
        <taxon>Chytridiomycetes</taxon>
        <taxon>Synchytriales</taxon>
        <taxon>Synchytriaceae</taxon>
        <taxon>Synchytrium</taxon>
    </lineage>
</organism>
<dbReference type="PANTHER" id="PTHR22993:SF9">
    <property type="entry name" value="FORMAMIDOPYRIMIDINE-DNA GLYCOSYLASE"/>
    <property type="match status" value="1"/>
</dbReference>
<keyword evidence="10" id="KW-0456">Lyase</keyword>
<dbReference type="Gene3D" id="3.30.40.10">
    <property type="entry name" value="Zinc/RING finger domain, C3HC4 (zinc finger)"/>
    <property type="match status" value="1"/>
</dbReference>
<dbReference type="SUPFAM" id="SSF57850">
    <property type="entry name" value="RING/U-box"/>
    <property type="match status" value="1"/>
</dbReference>
<name>A0A507BZM7_9FUNG</name>
<dbReference type="InterPro" id="IPR012319">
    <property type="entry name" value="FPG_cat"/>
</dbReference>
<dbReference type="GO" id="GO:0003684">
    <property type="term" value="F:damaged DNA binding"/>
    <property type="evidence" value="ECO:0007669"/>
    <property type="project" value="InterPro"/>
</dbReference>
<evidence type="ECO:0000256" key="12">
    <source>
        <dbReference type="ARBA" id="ARBA00023295"/>
    </source>
</evidence>
<dbReference type="InterPro" id="IPR015886">
    <property type="entry name" value="H2TH_FPG"/>
</dbReference>
<dbReference type="GO" id="GO:0008534">
    <property type="term" value="F:oxidized purine nucleobase lesion DNA N-glycosylase activity"/>
    <property type="evidence" value="ECO:0007669"/>
    <property type="project" value="UniProtKB-EC"/>
</dbReference>
<keyword evidence="5" id="KW-0863">Zinc-finger</keyword>
<dbReference type="Gene3D" id="1.10.8.50">
    <property type="match status" value="1"/>
</dbReference>
<evidence type="ECO:0000256" key="8">
    <source>
        <dbReference type="ARBA" id="ARBA00023125"/>
    </source>
</evidence>
<dbReference type="InterPro" id="IPR010979">
    <property type="entry name" value="Ribosomal_uS13-like_H2TH"/>
</dbReference>
<dbReference type="PROSITE" id="PS00518">
    <property type="entry name" value="ZF_RING_1"/>
    <property type="match status" value="1"/>
</dbReference>
<dbReference type="Pfam" id="PF06831">
    <property type="entry name" value="H2TH"/>
    <property type="match status" value="1"/>
</dbReference>
<evidence type="ECO:0000256" key="2">
    <source>
        <dbReference type="ARBA" id="ARBA00009409"/>
    </source>
</evidence>
<accession>A0A507BZM7</accession>
<evidence type="ECO:0000256" key="1">
    <source>
        <dbReference type="ARBA" id="ARBA00001668"/>
    </source>
</evidence>
<reference evidence="15 16" key="1">
    <citation type="journal article" date="2019" name="Sci. Rep.">
        <title>Comparative genomics of chytrid fungi reveal insights into the obligate biotrophic and pathogenic lifestyle of Synchytrium endobioticum.</title>
        <authorList>
            <person name="van de Vossenberg B.T.L.H."/>
            <person name="Warris S."/>
            <person name="Nguyen H.D.T."/>
            <person name="van Gent-Pelzer M.P.E."/>
            <person name="Joly D.L."/>
            <person name="van de Geest H.C."/>
            <person name="Bonants P.J.M."/>
            <person name="Smith D.S."/>
            <person name="Levesque C.A."/>
            <person name="van der Lee T.A.J."/>
        </authorList>
    </citation>
    <scope>NUCLEOTIDE SEQUENCE [LARGE SCALE GENOMIC DNA]</scope>
    <source>
        <strain evidence="15 16">MB42</strain>
    </source>
</reference>
<keyword evidence="12" id="KW-0326">Glycosidase</keyword>
<dbReference type="AlphaFoldDB" id="A0A507BZM7"/>
<dbReference type="InterPro" id="IPR013083">
    <property type="entry name" value="Znf_RING/FYVE/PHD"/>
</dbReference>
<comment type="similarity">
    <text evidence="2">Belongs to the FPG family.</text>
</comment>
<dbReference type="CDD" id="cd08972">
    <property type="entry name" value="PF_Nei_N"/>
    <property type="match status" value="1"/>
</dbReference>
<dbReference type="SUPFAM" id="SSF81624">
    <property type="entry name" value="N-terminal domain of MutM-like DNA repair proteins"/>
    <property type="match status" value="1"/>
</dbReference>
<comment type="catalytic activity">
    <reaction evidence="1">
        <text>Hydrolysis of DNA containing ring-opened 7-methylguanine residues, releasing 2,6-diamino-4-hydroxy-5-(N-methyl)formamidopyrimidine.</text>
        <dbReference type="EC" id="3.2.2.23"/>
    </reaction>
</comment>
<comment type="caution">
    <text evidence="15">The sequence shown here is derived from an EMBL/GenBank/DDBJ whole genome shotgun (WGS) entry which is preliminary data.</text>
</comment>
<dbReference type="PANTHER" id="PTHR22993">
    <property type="entry name" value="FORMAMIDOPYRIMIDINE-DNA GLYCOSYLASE"/>
    <property type="match status" value="1"/>
</dbReference>
<dbReference type="SMART" id="SM01232">
    <property type="entry name" value="H2TH"/>
    <property type="match status" value="1"/>
</dbReference>
<dbReference type="Proteomes" id="UP000317494">
    <property type="component" value="Unassembled WGS sequence"/>
</dbReference>